<keyword evidence="4" id="KW-1185">Reference proteome</keyword>
<feature type="signal peptide" evidence="1">
    <location>
        <begin position="1"/>
        <end position="22"/>
    </location>
</feature>
<reference evidence="3" key="2">
    <citation type="submission" date="2022-10" db="EMBL/GenBank/DDBJ databases">
        <authorList>
            <consortium name="ENA_rothamsted_submissions"/>
            <consortium name="culmorum"/>
            <person name="King R."/>
        </authorList>
    </citation>
    <scope>NUCLEOTIDE SEQUENCE</scope>
</reference>
<name>A0A9N9WRC8_9DIPT</name>
<dbReference type="CDD" id="cd00109">
    <property type="entry name" value="Kunitz-type"/>
    <property type="match status" value="1"/>
</dbReference>
<dbReference type="Pfam" id="PF00014">
    <property type="entry name" value="Kunitz_BPTI"/>
    <property type="match status" value="1"/>
</dbReference>
<organism evidence="3 4">
    <name type="scientific">Chironomus riparius</name>
    <dbReference type="NCBI Taxonomy" id="315576"/>
    <lineage>
        <taxon>Eukaryota</taxon>
        <taxon>Metazoa</taxon>
        <taxon>Ecdysozoa</taxon>
        <taxon>Arthropoda</taxon>
        <taxon>Hexapoda</taxon>
        <taxon>Insecta</taxon>
        <taxon>Pterygota</taxon>
        <taxon>Neoptera</taxon>
        <taxon>Endopterygota</taxon>
        <taxon>Diptera</taxon>
        <taxon>Nematocera</taxon>
        <taxon>Chironomoidea</taxon>
        <taxon>Chironomidae</taxon>
        <taxon>Chironominae</taxon>
        <taxon>Chironomus</taxon>
    </lineage>
</organism>
<feature type="domain" description="BPTI/Kunitz inhibitor" evidence="2">
    <location>
        <begin position="29"/>
        <end position="96"/>
    </location>
</feature>
<dbReference type="PANTHER" id="PTHR47248:SF7">
    <property type="entry name" value="BPTI_KUNITZ INHIBITOR DOMAIN-CONTAINING PROTEIN"/>
    <property type="match status" value="1"/>
</dbReference>
<feature type="chain" id="PRO_5040404394" description="BPTI/Kunitz inhibitor domain-containing protein" evidence="1">
    <location>
        <begin position="23"/>
        <end position="107"/>
    </location>
</feature>
<reference evidence="3" key="1">
    <citation type="submission" date="2022-01" db="EMBL/GenBank/DDBJ databases">
        <authorList>
            <person name="King R."/>
        </authorList>
    </citation>
    <scope>NUCLEOTIDE SEQUENCE</scope>
</reference>
<dbReference type="InterPro" id="IPR002223">
    <property type="entry name" value="Kunitz_BPTI"/>
</dbReference>
<dbReference type="InterPro" id="IPR020901">
    <property type="entry name" value="Prtase_inh_Kunz-CS"/>
</dbReference>
<accession>A0A9N9WRC8</accession>
<dbReference type="InterPro" id="IPR052861">
    <property type="entry name" value="BPTI/Kunitz_domain"/>
</dbReference>
<protein>
    <recommendedName>
        <fullName evidence="2">BPTI/Kunitz inhibitor domain-containing protein</fullName>
    </recommendedName>
</protein>
<dbReference type="GO" id="GO:0004867">
    <property type="term" value="F:serine-type endopeptidase inhibitor activity"/>
    <property type="evidence" value="ECO:0007669"/>
    <property type="project" value="InterPro"/>
</dbReference>
<dbReference type="OrthoDB" id="4473401at2759"/>
<dbReference type="AlphaFoldDB" id="A0A9N9WRC8"/>
<dbReference type="PROSITE" id="PS00280">
    <property type="entry name" value="BPTI_KUNITZ_1"/>
    <property type="match status" value="1"/>
</dbReference>
<gene>
    <name evidence="3" type="ORF">CHIRRI_LOCUS4108</name>
</gene>
<proteinExistence type="predicted"/>
<dbReference type="Proteomes" id="UP001153620">
    <property type="component" value="Chromosome 1"/>
</dbReference>
<dbReference type="SUPFAM" id="SSF57362">
    <property type="entry name" value="BPTI-like"/>
    <property type="match status" value="1"/>
</dbReference>
<evidence type="ECO:0000313" key="3">
    <source>
        <dbReference type="EMBL" id="CAG9801174.1"/>
    </source>
</evidence>
<sequence>MKSSYVLVFLACALGLVHIVMSGGGDHSHDCSLPPDNGYSCSSEMGSSGEMGSSADSETAYYFVIEDSMCYPFQYYGCGGNTNRFNDSTFCETYCLLQGAARPLLEQ</sequence>
<dbReference type="SMART" id="SM00131">
    <property type="entry name" value="KU"/>
    <property type="match status" value="1"/>
</dbReference>
<dbReference type="PANTHER" id="PTHR47248">
    <property type="entry name" value="PROTEIN CBG06772"/>
    <property type="match status" value="1"/>
</dbReference>
<evidence type="ECO:0000313" key="4">
    <source>
        <dbReference type="Proteomes" id="UP001153620"/>
    </source>
</evidence>
<dbReference type="Gene3D" id="4.10.410.10">
    <property type="entry name" value="Pancreatic trypsin inhibitor Kunitz domain"/>
    <property type="match status" value="1"/>
</dbReference>
<keyword evidence="1" id="KW-0732">Signal</keyword>
<dbReference type="InterPro" id="IPR036880">
    <property type="entry name" value="Kunitz_BPTI_sf"/>
</dbReference>
<evidence type="ECO:0000256" key="1">
    <source>
        <dbReference type="SAM" id="SignalP"/>
    </source>
</evidence>
<evidence type="ECO:0000259" key="2">
    <source>
        <dbReference type="SMART" id="SM00131"/>
    </source>
</evidence>
<dbReference type="EMBL" id="OU895877">
    <property type="protein sequence ID" value="CAG9801174.1"/>
    <property type="molecule type" value="Genomic_DNA"/>
</dbReference>